<evidence type="ECO:0000256" key="5">
    <source>
        <dbReference type="ARBA" id="ARBA00022763"/>
    </source>
</evidence>
<keyword evidence="13" id="KW-1185">Reference proteome</keyword>
<dbReference type="FunFam" id="3.40.50.300:FF:000523">
    <property type="entry name" value="DNA mismatch repair protein"/>
    <property type="match status" value="1"/>
</dbReference>
<dbReference type="InterPro" id="IPR007696">
    <property type="entry name" value="DNA_mismatch_repair_MutS_core"/>
</dbReference>
<dbReference type="Gene3D" id="3.40.1170.10">
    <property type="entry name" value="DNA repair protein MutS, domain I"/>
    <property type="match status" value="1"/>
</dbReference>
<reference evidence="14" key="1">
    <citation type="submission" date="2025-08" db="UniProtKB">
        <authorList>
            <consortium name="RefSeq"/>
        </authorList>
    </citation>
    <scope>IDENTIFICATION</scope>
    <source>
        <tissue evidence="14">Whole organism</tissue>
    </source>
</reference>
<dbReference type="OrthoDB" id="295033at2759"/>
<dbReference type="GO" id="GO:0140664">
    <property type="term" value="F:ATP-dependent DNA damage sensor activity"/>
    <property type="evidence" value="ECO:0007669"/>
    <property type="project" value="InterPro"/>
</dbReference>
<keyword evidence="8 11" id="KW-0234">DNA repair</keyword>
<keyword evidence="4 11" id="KW-0547">Nucleotide-binding</keyword>
<dbReference type="RefSeq" id="XP_018012345.1">
    <property type="nucleotide sequence ID" value="XM_018156856.2"/>
</dbReference>
<comment type="function">
    <text evidence="11">Component of the post-replicative DNA mismatch repair system (MMR).</text>
</comment>
<dbReference type="PIRSF" id="PIRSF005813">
    <property type="entry name" value="MSH2"/>
    <property type="match status" value="1"/>
</dbReference>
<evidence type="ECO:0000313" key="13">
    <source>
        <dbReference type="Proteomes" id="UP000694843"/>
    </source>
</evidence>
<dbReference type="Pfam" id="PF05192">
    <property type="entry name" value="MutS_III"/>
    <property type="match status" value="1"/>
</dbReference>
<keyword evidence="5 11" id="KW-0227">DNA damage</keyword>
<dbReference type="InterPro" id="IPR036678">
    <property type="entry name" value="MutS_con_dom_sf"/>
</dbReference>
<dbReference type="InterPro" id="IPR036187">
    <property type="entry name" value="DNA_mismatch_repair_MutS_sf"/>
</dbReference>
<evidence type="ECO:0000256" key="8">
    <source>
        <dbReference type="ARBA" id="ARBA00023204"/>
    </source>
</evidence>
<dbReference type="GO" id="GO:0006312">
    <property type="term" value="P:mitotic recombination"/>
    <property type="evidence" value="ECO:0007669"/>
    <property type="project" value="TreeGrafter"/>
</dbReference>
<dbReference type="GO" id="GO:0032301">
    <property type="term" value="C:MutSalpha complex"/>
    <property type="evidence" value="ECO:0007669"/>
    <property type="project" value="TreeGrafter"/>
</dbReference>
<evidence type="ECO:0000256" key="2">
    <source>
        <dbReference type="ARBA" id="ARBA00006271"/>
    </source>
</evidence>
<evidence type="ECO:0000256" key="11">
    <source>
        <dbReference type="RuleBase" id="RU003756"/>
    </source>
</evidence>
<organism evidence="13 14">
    <name type="scientific">Hyalella azteca</name>
    <name type="common">Amphipod</name>
    <dbReference type="NCBI Taxonomy" id="294128"/>
    <lineage>
        <taxon>Eukaryota</taxon>
        <taxon>Metazoa</taxon>
        <taxon>Ecdysozoa</taxon>
        <taxon>Arthropoda</taxon>
        <taxon>Crustacea</taxon>
        <taxon>Multicrustacea</taxon>
        <taxon>Malacostraca</taxon>
        <taxon>Eumalacostraca</taxon>
        <taxon>Peracarida</taxon>
        <taxon>Amphipoda</taxon>
        <taxon>Senticaudata</taxon>
        <taxon>Talitrida</taxon>
        <taxon>Talitroidea</taxon>
        <taxon>Hyalellidae</taxon>
        <taxon>Hyalella</taxon>
    </lineage>
</organism>
<evidence type="ECO:0000259" key="12">
    <source>
        <dbReference type="PROSITE" id="PS00486"/>
    </source>
</evidence>
<name>A0A8B7NFF1_HYAAZ</name>
<dbReference type="GO" id="GO:0006298">
    <property type="term" value="P:mismatch repair"/>
    <property type="evidence" value="ECO:0007669"/>
    <property type="project" value="InterPro"/>
</dbReference>
<dbReference type="Gene3D" id="1.10.1420.10">
    <property type="match status" value="2"/>
</dbReference>
<dbReference type="Pfam" id="PF00488">
    <property type="entry name" value="MutS_V"/>
    <property type="match status" value="1"/>
</dbReference>
<dbReference type="InterPro" id="IPR007695">
    <property type="entry name" value="DNA_mismatch_repair_MutS-lik_N"/>
</dbReference>
<evidence type="ECO:0000256" key="10">
    <source>
        <dbReference type="ARBA" id="ARBA00073545"/>
    </source>
</evidence>
<dbReference type="FunFam" id="1.10.1420.10:FF:000003">
    <property type="entry name" value="DNA mismatch repair protein"/>
    <property type="match status" value="1"/>
</dbReference>
<keyword evidence="7 11" id="KW-0238">DNA-binding</keyword>
<evidence type="ECO:0000256" key="7">
    <source>
        <dbReference type="ARBA" id="ARBA00023125"/>
    </source>
</evidence>
<dbReference type="Pfam" id="PF01624">
    <property type="entry name" value="MutS_I"/>
    <property type="match status" value="1"/>
</dbReference>
<dbReference type="AlphaFoldDB" id="A0A8B7NFF1"/>
<dbReference type="GeneID" id="108669509"/>
<evidence type="ECO:0000256" key="3">
    <source>
        <dbReference type="ARBA" id="ARBA00019549"/>
    </source>
</evidence>
<sequence length="922" mass="101522">MSNSISKDDFNEGPQEYHTGVIAFFKSLPEAGRACAQIFDRGDYYSVHGETARLAAATVFHTNAVIKKRGSGQNQVDTVFLNQSNFETFIRELLLVKQYRVSIYKQQNNKNDWAEEFKASPGNLSQLEDVLFGGSQEQTNNAAVMGVKIASDGSNKTVGVGYIDITSRVLRVCQFTDTENFSNLEALIVQLGPKECLLPHGEAKTRHGACLERNGVLVTERKKTDFSASDAAQDLSRLVRGWSSGSVVARPEMQHSLATGALGAALKYLELTSNEGNFGQFSCSVYDLNQFMRLDSAALKALHVETNDNTGPAVHNTTLLSVLDKCRTSAGHRMMAQWLRQPLLDINQIEERQDLVTAFVESAEMRNSVAEVHLKRVPDLPRIARRLAKKQANLQDCHRLYQCAEVLPDLCESLARYEGPHCATISAVFISPIQESVGDLSKFQEMIETTVDLDQVKQGVYVIKPDFDEELCAIRGSLDTLESQLNSALRVAAADLGLEAGKTIKLEQNGQYGHFFRVTLKDEKSIRNNRAYHTLDTNKAGVRFRNSRVADISAEYSTLMKQYEKQQHKVVTEILAIASGYVEVIQSLSFALTTLDCISALASAAVSSLVPYVRPHMRPRGSGSLHLVQCRHPCLELQDGVSYIPNDTSMGEDNGCFHIITGPNMGGKSTYLRSVATAVLMAHVGSYVPCNEASIPIVDAILARVGAGDCQQKGVSTFMAEMLETSSILKTATRDSLIIVDELGRGTSTYDGFGLAWAISEHIAREIKSYCLFATHFHEVTALAEVLPETVRNFHVAAATSEDTLTLLYQVLPGACDRSFGIHCATIAHFPPKVVEYAKRKADELEDNFAAGDDEDNPDAVVKRRKEKSEGEELIKATLTEASGWKLDNMSDDELEQALCILKSNIVAKDNSYINHLLAVSY</sequence>
<dbReference type="InterPro" id="IPR000432">
    <property type="entry name" value="DNA_mismatch_repair_MutS_C"/>
</dbReference>
<dbReference type="GO" id="GO:0005524">
    <property type="term" value="F:ATP binding"/>
    <property type="evidence" value="ECO:0007669"/>
    <property type="project" value="UniProtKB-KW"/>
</dbReference>
<comment type="subcellular location">
    <subcellularLocation>
        <location evidence="1">Nucleus</location>
    </subcellularLocation>
</comment>
<dbReference type="KEGG" id="hazt:108669509"/>
<dbReference type="InterPro" id="IPR007861">
    <property type="entry name" value="DNA_mismatch_repair_MutS_clamp"/>
</dbReference>
<dbReference type="PROSITE" id="PS00486">
    <property type="entry name" value="DNA_MISMATCH_REPAIR_2"/>
    <property type="match status" value="1"/>
</dbReference>
<dbReference type="PANTHER" id="PTHR11361">
    <property type="entry name" value="DNA MISMATCH REPAIR PROTEIN MUTS FAMILY MEMBER"/>
    <property type="match status" value="1"/>
</dbReference>
<feature type="domain" description="DNA mismatch repair proteins mutS family" evidence="12">
    <location>
        <begin position="736"/>
        <end position="752"/>
    </location>
</feature>
<dbReference type="SMART" id="SM00534">
    <property type="entry name" value="MUTSac"/>
    <property type="match status" value="1"/>
</dbReference>
<dbReference type="Pfam" id="PF05190">
    <property type="entry name" value="MutS_IV"/>
    <property type="match status" value="1"/>
</dbReference>
<dbReference type="Gene3D" id="3.40.50.300">
    <property type="entry name" value="P-loop containing nucleotide triphosphate hydrolases"/>
    <property type="match status" value="1"/>
</dbReference>
<keyword evidence="6" id="KW-0067">ATP-binding</keyword>
<proteinExistence type="inferred from homology"/>
<evidence type="ECO:0000256" key="9">
    <source>
        <dbReference type="ARBA" id="ARBA00023242"/>
    </source>
</evidence>
<dbReference type="GO" id="GO:0030983">
    <property type="term" value="F:mismatched DNA binding"/>
    <property type="evidence" value="ECO:0007669"/>
    <property type="project" value="InterPro"/>
</dbReference>
<dbReference type="InterPro" id="IPR027417">
    <property type="entry name" value="P-loop_NTPase"/>
</dbReference>
<evidence type="ECO:0000256" key="6">
    <source>
        <dbReference type="ARBA" id="ARBA00022840"/>
    </source>
</evidence>
<dbReference type="FunFam" id="3.30.420.110:FF:000002">
    <property type="entry name" value="DNA mismatch repair protein"/>
    <property type="match status" value="1"/>
</dbReference>
<dbReference type="SUPFAM" id="SSF52540">
    <property type="entry name" value="P-loop containing nucleoside triphosphate hydrolases"/>
    <property type="match status" value="1"/>
</dbReference>
<dbReference type="SUPFAM" id="SSF48334">
    <property type="entry name" value="DNA repair protein MutS, domain III"/>
    <property type="match status" value="1"/>
</dbReference>
<dbReference type="CTD" id="34842"/>
<dbReference type="InterPro" id="IPR007860">
    <property type="entry name" value="DNA_mmatch_repair_MutS_con_dom"/>
</dbReference>
<dbReference type="InterPro" id="IPR045076">
    <property type="entry name" value="MutS"/>
</dbReference>
<dbReference type="PANTHER" id="PTHR11361:SF35">
    <property type="entry name" value="DNA MISMATCH REPAIR PROTEIN MSH2"/>
    <property type="match status" value="1"/>
</dbReference>
<dbReference type="InterPro" id="IPR016151">
    <property type="entry name" value="DNA_mismatch_repair_MutS_N"/>
</dbReference>
<evidence type="ECO:0000313" key="14">
    <source>
        <dbReference type="RefSeq" id="XP_018012345.1"/>
    </source>
</evidence>
<dbReference type="OMA" id="LVRFPQK"/>
<evidence type="ECO:0000256" key="4">
    <source>
        <dbReference type="ARBA" id="ARBA00022741"/>
    </source>
</evidence>
<dbReference type="SMART" id="SM00533">
    <property type="entry name" value="MUTSd"/>
    <property type="match status" value="1"/>
</dbReference>
<evidence type="ECO:0000256" key="1">
    <source>
        <dbReference type="ARBA" id="ARBA00004123"/>
    </source>
</evidence>
<keyword evidence="9" id="KW-0539">Nucleus</keyword>
<gene>
    <name evidence="14" type="primary">LOC108669509</name>
</gene>
<dbReference type="Gene3D" id="3.30.420.110">
    <property type="entry name" value="MutS, connector domain"/>
    <property type="match status" value="1"/>
</dbReference>
<dbReference type="NCBIfam" id="NF003810">
    <property type="entry name" value="PRK05399.1"/>
    <property type="match status" value="1"/>
</dbReference>
<dbReference type="Proteomes" id="UP000694843">
    <property type="component" value="Unplaced"/>
</dbReference>
<dbReference type="Pfam" id="PF05188">
    <property type="entry name" value="MutS_II"/>
    <property type="match status" value="1"/>
</dbReference>
<protein>
    <recommendedName>
        <fullName evidence="10">DNA mismatch repair protein MSH2</fullName>
    </recommendedName>
    <alternativeName>
        <fullName evidence="3">DNA mismatch repair protein Msh2</fullName>
    </alternativeName>
</protein>
<accession>A0A8B7NFF1</accession>
<comment type="similarity">
    <text evidence="2 11">Belongs to the DNA mismatch repair MutS family.</text>
</comment>
<dbReference type="InterPro" id="IPR011184">
    <property type="entry name" value="DNA_mismatch_repair_Msh2"/>
</dbReference>
<dbReference type="SUPFAM" id="SSF53150">
    <property type="entry name" value="DNA repair protein MutS, domain II"/>
    <property type="match status" value="1"/>
</dbReference>